<proteinExistence type="predicted"/>
<protein>
    <submittedName>
        <fullName evidence="4">Integral membrane protein</fullName>
    </submittedName>
</protein>
<feature type="compositionally biased region" description="Polar residues" evidence="1">
    <location>
        <begin position="297"/>
        <end position="310"/>
    </location>
</feature>
<organism evidence="3 4">
    <name type="scientific">Panagrellus redivivus</name>
    <name type="common">Microworm</name>
    <dbReference type="NCBI Taxonomy" id="6233"/>
    <lineage>
        <taxon>Eukaryota</taxon>
        <taxon>Metazoa</taxon>
        <taxon>Ecdysozoa</taxon>
        <taxon>Nematoda</taxon>
        <taxon>Chromadorea</taxon>
        <taxon>Rhabditida</taxon>
        <taxon>Tylenchina</taxon>
        <taxon>Panagrolaimomorpha</taxon>
        <taxon>Panagrolaimoidea</taxon>
        <taxon>Panagrolaimidae</taxon>
        <taxon>Panagrellus</taxon>
    </lineage>
</organism>
<feature type="compositionally biased region" description="Basic residues" evidence="1">
    <location>
        <begin position="328"/>
        <end position="339"/>
    </location>
</feature>
<dbReference type="Proteomes" id="UP000492821">
    <property type="component" value="Unassembled WGS sequence"/>
</dbReference>
<keyword evidence="2" id="KW-1133">Transmembrane helix</keyword>
<dbReference type="AlphaFoldDB" id="A0A7E4VA85"/>
<accession>A0A7E4VA85</accession>
<keyword evidence="2" id="KW-0812">Transmembrane</keyword>
<evidence type="ECO:0000313" key="3">
    <source>
        <dbReference type="Proteomes" id="UP000492821"/>
    </source>
</evidence>
<feature type="transmembrane region" description="Helical" evidence="2">
    <location>
        <begin position="156"/>
        <end position="180"/>
    </location>
</feature>
<keyword evidence="3" id="KW-1185">Reference proteome</keyword>
<keyword evidence="2" id="KW-0472">Membrane</keyword>
<dbReference type="WBParaSite" id="Pan_g18368.t1">
    <property type="protein sequence ID" value="Pan_g18368.t1"/>
    <property type="gene ID" value="Pan_g18368"/>
</dbReference>
<reference evidence="3" key="1">
    <citation type="journal article" date="2013" name="Genetics">
        <title>The draft genome and transcriptome of Panagrellus redivivus are shaped by the harsh demands of a free-living lifestyle.</title>
        <authorList>
            <person name="Srinivasan J."/>
            <person name="Dillman A.R."/>
            <person name="Macchietto M.G."/>
            <person name="Heikkinen L."/>
            <person name="Lakso M."/>
            <person name="Fracchia K.M."/>
            <person name="Antoshechkin I."/>
            <person name="Mortazavi A."/>
            <person name="Wong G."/>
            <person name="Sternberg P.W."/>
        </authorList>
    </citation>
    <scope>NUCLEOTIDE SEQUENCE [LARGE SCALE GENOMIC DNA]</scope>
    <source>
        <strain evidence="3">MT8872</strain>
    </source>
</reference>
<feature type="region of interest" description="Disordered" evidence="1">
    <location>
        <begin position="297"/>
        <end position="360"/>
    </location>
</feature>
<evidence type="ECO:0000256" key="1">
    <source>
        <dbReference type="SAM" id="MobiDB-lite"/>
    </source>
</evidence>
<evidence type="ECO:0000313" key="4">
    <source>
        <dbReference type="WBParaSite" id="Pan_g18368.t1"/>
    </source>
</evidence>
<evidence type="ECO:0000256" key="2">
    <source>
        <dbReference type="SAM" id="Phobius"/>
    </source>
</evidence>
<feature type="transmembrane region" description="Helical" evidence="2">
    <location>
        <begin position="200"/>
        <end position="218"/>
    </location>
</feature>
<reference evidence="4" key="2">
    <citation type="submission" date="2020-10" db="UniProtKB">
        <authorList>
            <consortium name="WormBaseParasite"/>
        </authorList>
    </citation>
    <scope>IDENTIFICATION</scope>
</reference>
<name>A0A7E4VA85_PANRE</name>
<sequence length="360" mass="40183">MPLLSYFSKSAQLFLTVVAVFLLLRVNLLCRSTVHHRSAPTATGDSLFGLLWPLDAVTDALSSDNATTNSSQASLGSGELFSKVIVQECVSVPTFGKQRSVQPEAGVSQAAFDMFRQKADERLLPALILIVKAIVCIVHMFVFLANRTTKTSAYDYGFFFISLLLVGAALVFLMKMYIVWSAEWVLVEGLIMDYPADWKAALLVVILLLAVIIAEFIFRRLSSTSVRVVRRRRTYRTRRRSPQSAETDSLFGHPTIIGLRSPPPYTIQPNFSESQPAMAAQSSFNLSNTDSFRHPPSFSSTFLNTDTLPRNTEADEVVMPRGSPPPVRRFRHYNLHSRRTSSLSDANDRVVPPTLPEHRV</sequence>
<feature type="transmembrane region" description="Helical" evidence="2">
    <location>
        <begin position="123"/>
        <end position="144"/>
    </location>
</feature>